<dbReference type="InterPro" id="IPR052340">
    <property type="entry name" value="RNase_Y/CdgJ"/>
</dbReference>
<dbReference type="Gene3D" id="1.10.3210.10">
    <property type="entry name" value="Hypothetical protein af1432"/>
    <property type="match status" value="1"/>
</dbReference>
<dbReference type="Pfam" id="PF08668">
    <property type="entry name" value="HDOD"/>
    <property type="match status" value="1"/>
</dbReference>
<keyword evidence="3" id="KW-1185">Reference proteome</keyword>
<protein>
    <submittedName>
        <fullName evidence="2">HDIG domain protein</fullName>
    </submittedName>
</protein>
<dbReference type="AlphaFoldDB" id="A0A5K7YVH5"/>
<dbReference type="PANTHER" id="PTHR33525">
    <property type="match status" value="1"/>
</dbReference>
<dbReference type="EMBL" id="AP021875">
    <property type="protein sequence ID" value="BBO73316.1"/>
    <property type="molecule type" value="Genomic_DNA"/>
</dbReference>
<dbReference type="OrthoDB" id="9803649at2"/>
<accession>A0A5K7YVH5</accession>
<dbReference type="InterPro" id="IPR013976">
    <property type="entry name" value="HDOD"/>
</dbReference>
<dbReference type="PANTHER" id="PTHR33525:SF3">
    <property type="entry name" value="RIBONUCLEASE Y"/>
    <property type="match status" value="1"/>
</dbReference>
<proteinExistence type="predicted"/>
<evidence type="ECO:0000313" key="2">
    <source>
        <dbReference type="EMBL" id="BBO73316.1"/>
    </source>
</evidence>
<feature type="domain" description="HDOD" evidence="1">
    <location>
        <begin position="15"/>
        <end position="211"/>
    </location>
</feature>
<evidence type="ECO:0000313" key="3">
    <source>
        <dbReference type="Proteomes" id="UP000427769"/>
    </source>
</evidence>
<dbReference type="Proteomes" id="UP000427769">
    <property type="component" value="Chromosome"/>
</dbReference>
<name>A0A5K7YVH5_9BACT</name>
<gene>
    <name evidence="2" type="ORF">DSCW_07330</name>
</gene>
<reference evidence="2 3" key="1">
    <citation type="submission" date="2019-11" db="EMBL/GenBank/DDBJ databases">
        <title>Comparative genomics of hydrocarbon-degrading Desulfosarcina strains.</title>
        <authorList>
            <person name="Watanabe M."/>
            <person name="Kojima H."/>
            <person name="Fukui M."/>
        </authorList>
    </citation>
    <scope>NUCLEOTIDE SEQUENCE [LARGE SCALE GENOMIC DNA]</scope>
    <source>
        <strain evidence="2 3">PP31</strain>
    </source>
</reference>
<evidence type="ECO:0000259" key="1">
    <source>
        <dbReference type="PROSITE" id="PS51833"/>
    </source>
</evidence>
<dbReference type="KEGG" id="dwd:DSCW_07330"/>
<dbReference type="RefSeq" id="WP_155302435.1">
    <property type="nucleotide sequence ID" value="NZ_AP021875.1"/>
</dbReference>
<dbReference type="PROSITE" id="PS51833">
    <property type="entry name" value="HDOD"/>
    <property type="match status" value="1"/>
</dbReference>
<organism evidence="2 3">
    <name type="scientific">Desulfosarcina widdelii</name>
    <dbReference type="NCBI Taxonomy" id="947919"/>
    <lineage>
        <taxon>Bacteria</taxon>
        <taxon>Pseudomonadati</taxon>
        <taxon>Thermodesulfobacteriota</taxon>
        <taxon>Desulfobacteria</taxon>
        <taxon>Desulfobacterales</taxon>
        <taxon>Desulfosarcinaceae</taxon>
        <taxon>Desulfosarcina</taxon>
    </lineage>
</organism>
<dbReference type="SUPFAM" id="SSF109604">
    <property type="entry name" value="HD-domain/PDEase-like"/>
    <property type="match status" value="1"/>
</dbReference>
<sequence length="283" mass="30893">MILTITSILEEIDHLKPVADVAGKVMALLDDPDCGTADLSEIICHEPALTANVLKLANSSYFGLPGKIEDARQAIVYLGMDQVIDLILLVSCSKSFRGSHEGYGLDAGKLWESAVSAAIVAGDLADLKGIKPSSLAFTGALLRDIGKVVLNRYVRTGIESILALVKSLDITFKEAERRVIGFDHAQIGAMLAEKWHFPPSLQCILRCYHTPLLAKECYSEASVVYLADAIIRKMGIGNGIDDDYYKEDEDVARSLELSESQIQDVIDGFEGKMDRVRILFASD</sequence>